<sequence>MDWIIKPNWDIFKAKFSENPQNNFEWFCYLLFCKEYGQEKGIFRYKNQSAIETNTISIGDKIIGWQAKFYDTTLSSNKAKLLETVEAAKTDYKDINMLIFYTNQEWGQGKKENDSKAKKEVEDKAKKLGIDIQWYTASFFESPFVVEDNKEIAKHFFSLEESIIERINKKIIPRVRELNEQYKSTFRGIKGTFINRPEIDKCIEDIKQDKSVIIHGKAGQGKSGCTQGVIEYCETQGVPYVAIKLDDRIPEQNADKWGEELGLTTSIPMALSMLCENKRGVIILDQLDALRWTNVHSRQALITCTEVIKRVEEINLNRNKKISIIFVCRTYDYENDPYIKALFNSNNNEENKEKIGIEWKEIIVEELAEDVVRQIVGVRYDKLSYKMKKVLSIASNLYIWEHLEQESMYDDYSTANQLIQKWWEQIKKNCTDNLVDEVEVEATKEELINKINTLGKLHISVKLLNRLKVTERSLTYLSSNGFIVKSNNTISFAHQSISDYFLAKEMLKRYFEGEDIIKIIGNRDKQTPQKRYQVQMLLQDIQTIDEEEFIKVGIQMMKSNEIRFYVKYVFFEVIGQAITISYATKNFILKYYDDYEYGNHIIDGIISGHAVFVQLLLDNGILDKWMSLDDKKDRAIKLLQSISPQYRSEDIDFIKRYLFKSMEDDEKFSRCFSFRIYDDIDEIFELRLAFYERYPNFIDRYIDFKELFIRCEVRALRIFEFVLKNELKGRGIYQEEEKFLDKDNEVLIENVELILDTLLVYIPQEEEGWCSRWNARESYNQGLGRACVEIIKKANMVLIKRNPEEFIHRYKKYFNKVYNVYNEIILDGLKKFPTELSNLVITCLYDNFNSLIFDKSSATKNKLDKVKDVIELHSRWCDNETYLKLEEKIIYYIDPRAKEWYKRRIEFNRDKSNNTNVYWRFWGDLQIVLLPVLPKDRMSQKAKSILEVLERRNKTLEENNVYDKNSCRSGSVYSPISGKMLSNKQWVQILTNTKLIFRDRSSRWVEIKGGFVKSSIEEFASELRDAVSKEPKRFINLILDNSLNINDVYVDALFSGVTYSEKLEEVNNKMLEELILTYKYDYEGYRARYICDMVRKKKNGEWSYQILDMIKDVALNHIDSKIDQPNVTSPDYKKMKSFNMLSSNALNCVRGSAASAIGKLLWDHKTLFEYFEDVIIKLCQDVNPAVRLATLDILFPAYNINRVWAIEKIMNILKNDYRLAGYRGMKQMFFFTHNENQEEIENIILKCFYEEDEDLVKIGAYTLAEMYISLNKFTGVVENVESLNQEQVKYILEMVIIYFNKEEYNELAKSLIMKYISLDLDLEFPICRIFYDNLIDIERDEEFLKNLVSFKSSKKIVSAFVRYLEKSDQPIIAYKDVIFAISYNIIENNIDSEDYIYGLDEEISKLIIGLYDEASQEKNEEMNAIANECLCIWDLMFEKRIGAARILTSKMLDR</sequence>
<dbReference type="STRING" id="94869.SAMN04488529_1269"/>
<proteinExistence type="predicted"/>
<evidence type="ECO:0000313" key="2">
    <source>
        <dbReference type="Proteomes" id="UP000198597"/>
    </source>
</evidence>
<dbReference type="InterPro" id="IPR016024">
    <property type="entry name" value="ARM-type_fold"/>
</dbReference>
<reference evidence="1 2" key="1">
    <citation type="submission" date="2016-10" db="EMBL/GenBank/DDBJ databases">
        <authorList>
            <person name="de Groot N.N."/>
        </authorList>
    </citation>
    <scope>NUCLEOTIDE SEQUENCE [LARGE SCALE GENOMIC DNA]</scope>
    <source>
        <strain evidence="1 2">DSM 12272</strain>
    </source>
</reference>
<name>A0A1H0W1H6_9CLOT</name>
<evidence type="ECO:0008006" key="3">
    <source>
        <dbReference type="Google" id="ProtNLM"/>
    </source>
</evidence>
<keyword evidence="2" id="KW-1185">Reference proteome</keyword>
<dbReference type="Proteomes" id="UP000198597">
    <property type="component" value="Unassembled WGS sequence"/>
</dbReference>
<evidence type="ECO:0000313" key="1">
    <source>
        <dbReference type="EMBL" id="SDP84580.1"/>
    </source>
</evidence>
<gene>
    <name evidence="1" type="ORF">SAMN04488529_1269</name>
</gene>
<accession>A0A1H0W1H6</accession>
<dbReference type="OrthoDB" id="7051144at2"/>
<dbReference type="InterPro" id="IPR027417">
    <property type="entry name" value="P-loop_NTPase"/>
</dbReference>
<dbReference type="SUPFAM" id="SSF52540">
    <property type="entry name" value="P-loop containing nucleoside triphosphate hydrolases"/>
    <property type="match status" value="1"/>
</dbReference>
<protein>
    <recommendedName>
        <fullName evidence="3">ATPase family associated with various cellular activities (AAA)</fullName>
    </recommendedName>
</protein>
<organism evidence="1 2">
    <name type="scientific">Clostridium gasigenes</name>
    <dbReference type="NCBI Taxonomy" id="94869"/>
    <lineage>
        <taxon>Bacteria</taxon>
        <taxon>Bacillati</taxon>
        <taxon>Bacillota</taxon>
        <taxon>Clostridia</taxon>
        <taxon>Eubacteriales</taxon>
        <taxon>Clostridiaceae</taxon>
        <taxon>Clostridium</taxon>
    </lineage>
</organism>
<dbReference type="EMBL" id="FNJM01000026">
    <property type="protein sequence ID" value="SDP84580.1"/>
    <property type="molecule type" value="Genomic_DNA"/>
</dbReference>
<dbReference type="SUPFAM" id="SSF48371">
    <property type="entry name" value="ARM repeat"/>
    <property type="match status" value="1"/>
</dbReference>
<dbReference type="RefSeq" id="WP_089973631.1">
    <property type="nucleotide sequence ID" value="NZ_FNJM01000026.1"/>
</dbReference>